<dbReference type="SUPFAM" id="SSF53659">
    <property type="entry name" value="Isocitrate/Isopropylmalate dehydrogenase-like"/>
    <property type="match status" value="1"/>
</dbReference>
<dbReference type="GO" id="GO:0008615">
    <property type="term" value="P:pyridoxine biosynthetic process"/>
    <property type="evidence" value="ECO:0007669"/>
    <property type="project" value="UniProtKB-UniRule"/>
</dbReference>
<dbReference type="GO" id="GO:0042823">
    <property type="term" value="P:pyridoxal phosphate biosynthetic process"/>
    <property type="evidence" value="ECO:0007669"/>
    <property type="project" value="UniProtKB-UniRule"/>
</dbReference>
<dbReference type="GO" id="GO:0008270">
    <property type="term" value="F:zinc ion binding"/>
    <property type="evidence" value="ECO:0007669"/>
    <property type="project" value="UniProtKB-UniRule"/>
</dbReference>
<name>A0A1L6TDX1_PISSA</name>
<evidence type="ECO:0000256" key="1">
    <source>
        <dbReference type="ARBA" id="ARBA00022490"/>
    </source>
</evidence>
<keyword evidence="1 10" id="KW-0963">Cytoplasm</keyword>
<protein>
    <recommendedName>
        <fullName evidence="10">4-hydroxythreonine-4-phosphate dehydrogenase</fullName>
        <ecNumber evidence="10">1.1.1.262</ecNumber>
    </recommendedName>
    <alternativeName>
        <fullName evidence="10">4-(phosphohydroxy)-L-threonine dehydrogenase</fullName>
    </alternativeName>
</protein>
<comment type="pathway">
    <text evidence="10">Cofactor biosynthesis; pyridoxine 5'-phosphate biosynthesis; pyridoxine 5'-phosphate from D-erythrose 4-phosphate: step 4/5.</text>
</comment>
<feature type="binding site" evidence="10">
    <location>
        <position position="263"/>
    </location>
    <ligand>
        <name>a divalent metal cation</name>
        <dbReference type="ChEBI" id="CHEBI:60240"/>
        <note>ligand shared between dimeric partners</note>
    </ligand>
</feature>
<comment type="similarity">
    <text evidence="10">Belongs to the PdxA family.</text>
</comment>
<dbReference type="EC" id="1.1.1.262" evidence="10"/>
<dbReference type="InterPro" id="IPR037510">
    <property type="entry name" value="PdxA"/>
</dbReference>
<proteinExistence type="inferred from homology"/>
<keyword evidence="2 10" id="KW-0479">Metal-binding</keyword>
<comment type="subunit">
    <text evidence="10">Homodimer.</text>
</comment>
<keyword evidence="8 10" id="KW-0664">Pyridoxine biosynthesis</keyword>
<keyword evidence="5 10" id="KW-0521">NADP</keyword>
<comment type="subcellular location">
    <subcellularLocation>
        <location evidence="10">Cytoplasm</location>
    </subcellularLocation>
</comment>
<dbReference type="GO" id="GO:0050570">
    <property type="term" value="F:4-hydroxythreonine-4-phosphate dehydrogenase activity"/>
    <property type="evidence" value="ECO:0007669"/>
    <property type="project" value="UniProtKB-UniRule"/>
</dbReference>
<dbReference type="InterPro" id="IPR005255">
    <property type="entry name" value="PdxA_fam"/>
</dbReference>
<dbReference type="GO" id="GO:0050897">
    <property type="term" value="F:cobalt ion binding"/>
    <property type="evidence" value="ECO:0007669"/>
    <property type="project" value="UniProtKB-UniRule"/>
</dbReference>
<sequence length="327" mass="35176">MQPRLAITPGEPAGIGPDLILMLAQQAYSARLIVFADPELLRQRAEHLGLNISTLTLSHLDQAQAHTPGKLQVYPVDLITPVQPGQLAVANAHYVIASLKQASHAYLQGQVDAIVTGPVHKGIINDAGIPFSGHTEFFANITGEIPVMMLASESLRVALVTTHLPLSQVASAITKEKLRYTIKTVHNDLQRYYHISKPRILISGLNPHAGENGHLGHEEIDVIIPTIHELQAAGINVAGPYAADTLFTEPYLKEADAVIAMYHDQGLPVLKYSSFGQAINITLGLTILRTSVDHGTALDLAGTPHIDPGSFDLAIKTAITIASQQKQ</sequence>
<evidence type="ECO:0000256" key="3">
    <source>
        <dbReference type="ARBA" id="ARBA00022833"/>
    </source>
</evidence>
<dbReference type="OrthoDB" id="9801783at2"/>
<organism evidence="11 12">
    <name type="scientific">Piscirickettsia salmonis</name>
    <dbReference type="NCBI Taxonomy" id="1238"/>
    <lineage>
        <taxon>Bacteria</taxon>
        <taxon>Pseudomonadati</taxon>
        <taxon>Pseudomonadota</taxon>
        <taxon>Gammaproteobacteria</taxon>
        <taxon>Thiotrichales</taxon>
        <taxon>Piscirickettsiaceae</taxon>
        <taxon>Piscirickettsia</taxon>
    </lineage>
</organism>
<accession>A0A1L6TDX1</accession>
<dbReference type="RefSeq" id="WP_017376324.1">
    <property type="nucleotide sequence ID" value="NZ_CP012508.1"/>
</dbReference>
<feature type="binding site" evidence="10">
    <location>
        <position position="289"/>
    </location>
    <ligand>
        <name>substrate</name>
    </ligand>
</feature>
<dbReference type="PANTHER" id="PTHR30004:SF5">
    <property type="entry name" value="4-HYDROXYTHREONINE-4-PHOSPHATE DEHYDROGENASE"/>
    <property type="match status" value="1"/>
</dbReference>
<dbReference type="AlphaFoldDB" id="A0A1L6TDX1"/>
<evidence type="ECO:0000256" key="8">
    <source>
        <dbReference type="ARBA" id="ARBA00023096"/>
    </source>
</evidence>
<gene>
    <name evidence="10 11" type="primary">pdxA</name>
    <name evidence="11" type="ORF">KU39_2460</name>
</gene>
<comment type="function">
    <text evidence="10">Catalyzes the NAD(P)-dependent oxidation of 4-(phosphooxy)-L-threonine (HTP) into 2-amino-3-oxo-4-(phosphooxy)butyric acid which spontaneously decarboxylates to form 3-amino-2-oxopropyl phosphate (AHAP).</text>
</comment>
<feature type="binding site" evidence="10">
    <location>
        <position position="208"/>
    </location>
    <ligand>
        <name>a divalent metal cation</name>
        <dbReference type="ChEBI" id="CHEBI:60240"/>
        <note>ligand shared between dimeric partners</note>
    </ligand>
</feature>
<dbReference type="Gene3D" id="3.40.718.10">
    <property type="entry name" value="Isopropylmalate Dehydrogenase"/>
    <property type="match status" value="1"/>
</dbReference>
<dbReference type="GO" id="GO:0005737">
    <property type="term" value="C:cytoplasm"/>
    <property type="evidence" value="ECO:0007669"/>
    <property type="project" value="UniProtKB-SubCell"/>
</dbReference>
<evidence type="ECO:0000313" key="12">
    <source>
        <dbReference type="Proteomes" id="UP000029558"/>
    </source>
</evidence>
<dbReference type="Proteomes" id="UP000029558">
    <property type="component" value="Chromosome"/>
</dbReference>
<comment type="catalytic activity">
    <reaction evidence="10">
        <text>4-(phosphooxy)-L-threonine + NAD(+) = 3-amino-2-oxopropyl phosphate + CO2 + NADH</text>
        <dbReference type="Rhea" id="RHEA:32275"/>
        <dbReference type="ChEBI" id="CHEBI:16526"/>
        <dbReference type="ChEBI" id="CHEBI:57279"/>
        <dbReference type="ChEBI" id="CHEBI:57540"/>
        <dbReference type="ChEBI" id="CHEBI:57945"/>
        <dbReference type="ChEBI" id="CHEBI:58452"/>
        <dbReference type="EC" id="1.1.1.262"/>
    </reaction>
</comment>
<keyword evidence="3 10" id="KW-0862">Zinc</keyword>
<feature type="binding site" evidence="10">
    <location>
        <position position="134"/>
    </location>
    <ligand>
        <name>substrate</name>
    </ligand>
</feature>
<evidence type="ECO:0000256" key="5">
    <source>
        <dbReference type="ARBA" id="ARBA00022857"/>
    </source>
</evidence>
<evidence type="ECO:0000256" key="7">
    <source>
        <dbReference type="ARBA" id="ARBA00023027"/>
    </source>
</evidence>
<feature type="binding site" evidence="10">
    <location>
        <position position="271"/>
    </location>
    <ligand>
        <name>substrate</name>
    </ligand>
</feature>
<evidence type="ECO:0000256" key="6">
    <source>
        <dbReference type="ARBA" id="ARBA00023002"/>
    </source>
</evidence>
<dbReference type="PANTHER" id="PTHR30004">
    <property type="entry name" value="4-HYDROXYTHREONINE-4-PHOSPHATE DEHYDROGENASE"/>
    <property type="match status" value="1"/>
</dbReference>
<evidence type="ECO:0000256" key="4">
    <source>
        <dbReference type="ARBA" id="ARBA00022842"/>
    </source>
</evidence>
<evidence type="ECO:0000256" key="9">
    <source>
        <dbReference type="ARBA" id="ARBA00023285"/>
    </source>
</evidence>
<keyword evidence="7 10" id="KW-0520">NAD</keyword>
<evidence type="ECO:0000256" key="10">
    <source>
        <dbReference type="HAMAP-Rule" id="MF_00536"/>
    </source>
</evidence>
<dbReference type="Pfam" id="PF04166">
    <property type="entry name" value="PdxA"/>
    <property type="match status" value="1"/>
</dbReference>
<keyword evidence="9 10" id="KW-0170">Cobalt</keyword>
<dbReference type="EMBL" id="CP012508">
    <property type="protein sequence ID" value="ALB23638.1"/>
    <property type="molecule type" value="Genomic_DNA"/>
</dbReference>
<dbReference type="NCBIfam" id="TIGR00557">
    <property type="entry name" value="pdxA"/>
    <property type="match status" value="1"/>
</dbReference>
<feature type="binding site" evidence="10">
    <location>
        <position position="280"/>
    </location>
    <ligand>
        <name>substrate</name>
    </ligand>
</feature>
<comment type="cofactor">
    <cofactor evidence="10">
        <name>Zn(2+)</name>
        <dbReference type="ChEBI" id="CHEBI:29105"/>
    </cofactor>
    <cofactor evidence="10">
        <name>Mg(2+)</name>
        <dbReference type="ChEBI" id="CHEBI:18420"/>
    </cofactor>
    <cofactor evidence="10">
        <name>Co(2+)</name>
        <dbReference type="ChEBI" id="CHEBI:48828"/>
    </cofactor>
    <text evidence="10">Binds 1 divalent metal cation per subunit. Can use ions such as Zn(2+), Mg(2+) or Co(2+).</text>
</comment>
<dbReference type="GO" id="GO:0000287">
    <property type="term" value="F:magnesium ion binding"/>
    <property type="evidence" value="ECO:0007669"/>
    <property type="project" value="UniProtKB-UniRule"/>
</dbReference>
<comment type="miscellaneous">
    <text evidence="10">The active site is located at the dimer interface.</text>
</comment>
<evidence type="ECO:0000313" key="11">
    <source>
        <dbReference type="EMBL" id="ALB23638.1"/>
    </source>
</evidence>
<dbReference type="HAMAP" id="MF_00536">
    <property type="entry name" value="PdxA"/>
    <property type="match status" value="1"/>
</dbReference>
<keyword evidence="4 10" id="KW-0460">Magnesium</keyword>
<keyword evidence="6 10" id="KW-0560">Oxidoreductase</keyword>
<dbReference type="GO" id="GO:0051287">
    <property type="term" value="F:NAD binding"/>
    <property type="evidence" value="ECO:0007669"/>
    <property type="project" value="InterPro"/>
</dbReference>
<feature type="binding site" evidence="10">
    <location>
        <position position="135"/>
    </location>
    <ligand>
        <name>substrate</name>
    </ligand>
</feature>
<reference evidence="11 12" key="1">
    <citation type="journal article" date="2014" name="Genome Announc.">
        <title>Comparative Genome Analysis of Two Isolates of the Fish Pathogen Piscirickettsia salmonis from Different Hosts Reveals Major Differences in Virulence-Associated Secretion Systems.</title>
        <authorList>
            <person name="Bohle H."/>
            <person name="Henriquez P."/>
            <person name="Grothusen H."/>
            <person name="Navas E."/>
            <person name="Sandoval A."/>
            <person name="Bustamante F."/>
            <person name="Bustos P."/>
            <person name="Mancilla M."/>
        </authorList>
    </citation>
    <scope>NUCLEOTIDE SEQUENCE [LARGE SCALE GENOMIC DNA]</scope>
    <source>
        <strain evidence="12">B1-32597</strain>
    </source>
</reference>
<evidence type="ECO:0000256" key="2">
    <source>
        <dbReference type="ARBA" id="ARBA00022723"/>
    </source>
</evidence>
<feature type="binding site" evidence="10">
    <location>
        <position position="163"/>
    </location>
    <ligand>
        <name>a divalent metal cation</name>
        <dbReference type="ChEBI" id="CHEBI:60240"/>
        <note>ligand shared between dimeric partners</note>
    </ligand>
</feature>